<dbReference type="Proteomes" id="UP000185612">
    <property type="component" value="Unassembled WGS sequence"/>
</dbReference>
<proteinExistence type="predicted"/>
<protein>
    <submittedName>
        <fullName evidence="1">Uncharacterized protein</fullName>
    </submittedName>
</protein>
<evidence type="ECO:0000313" key="1">
    <source>
        <dbReference type="EMBL" id="OKL52623.1"/>
    </source>
</evidence>
<dbReference type="EMBL" id="MQVS01000001">
    <property type="protein sequence ID" value="OKL52623.1"/>
    <property type="molecule type" value="Genomic_DNA"/>
</dbReference>
<name>A0A1Q5PYC8_9ACTO</name>
<dbReference type="InParanoid" id="A0A1Q5PYC8"/>
<dbReference type="RefSeq" id="WP_073822166.1">
    <property type="nucleotide sequence ID" value="NZ_MQVS01000001.1"/>
</dbReference>
<organism evidence="1 2">
    <name type="scientific">Buchananella hordeovulneris</name>
    <dbReference type="NCBI Taxonomy" id="52770"/>
    <lineage>
        <taxon>Bacteria</taxon>
        <taxon>Bacillati</taxon>
        <taxon>Actinomycetota</taxon>
        <taxon>Actinomycetes</taxon>
        <taxon>Actinomycetales</taxon>
        <taxon>Actinomycetaceae</taxon>
        <taxon>Buchananella</taxon>
    </lineage>
</organism>
<accession>A0A1Q5PYC8</accession>
<comment type="caution">
    <text evidence="1">The sequence shown here is derived from an EMBL/GenBank/DDBJ whole genome shotgun (WGS) entry which is preliminary data.</text>
</comment>
<dbReference type="AlphaFoldDB" id="A0A1Q5PYC8"/>
<sequence length="201" mass="22480">MRQSKSIATRVAAAVPRDWAVAAELAAAGLRTDCPVGSEELTPTRLIQDSYSRLGPRLIYQQEVLTIPYRHYDIAAGGAPGPAQTVRAAWLTRSLDGFVRQRALRLMLWEPHGWHAPYVLQLCGEYVPQIIDDVLVFATGQLRKLPDLAAAWHQFAADNPAFVSLCFARAASYWAEYRAARIDWRNCPARRALILLTGRRP</sequence>
<dbReference type="STRING" id="52770.BSZ40_00450"/>
<keyword evidence="2" id="KW-1185">Reference proteome</keyword>
<dbReference type="OrthoDB" id="3578967at2"/>
<evidence type="ECO:0000313" key="2">
    <source>
        <dbReference type="Proteomes" id="UP000185612"/>
    </source>
</evidence>
<gene>
    <name evidence="1" type="ORF">BSZ40_00450</name>
</gene>
<reference evidence="2" key="1">
    <citation type="submission" date="2016-12" db="EMBL/GenBank/DDBJ databases">
        <authorList>
            <person name="Meng X."/>
        </authorList>
    </citation>
    <scope>NUCLEOTIDE SEQUENCE [LARGE SCALE GENOMIC DNA]</scope>
    <source>
        <strain evidence="2">DSM 20732</strain>
    </source>
</reference>